<dbReference type="Proteomes" id="UP000494249">
    <property type="component" value="Unassembled WGS sequence"/>
</dbReference>
<organism evidence="1 2">
    <name type="scientific">Paraburkholderia phenoliruptrix</name>
    <dbReference type="NCBI Taxonomy" id="252970"/>
    <lineage>
        <taxon>Bacteria</taxon>
        <taxon>Pseudomonadati</taxon>
        <taxon>Pseudomonadota</taxon>
        <taxon>Betaproteobacteria</taxon>
        <taxon>Burkholderiales</taxon>
        <taxon>Burkholderiaceae</taxon>
        <taxon>Paraburkholderia</taxon>
    </lineage>
</organism>
<reference evidence="1 2" key="1">
    <citation type="submission" date="2020-04" db="EMBL/GenBank/DDBJ databases">
        <authorList>
            <person name="De Canck E."/>
        </authorList>
    </citation>
    <scope>NUCLEOTIDE SEQUENCE [LARGE SCALE GENOMIC DNA]</scope>
    <source>
        <strain evidence="1 2">LMG 22037</strain>
    </source>
</reference>
<dbReference type="AlphaFoldDB" id="A0A6J5CLN8"/>
<proteinExistence type="predicted"/>
<gene>
    <name evidence="1" type="ORF">LMG22037_06326</name>
</gene>
<dbReference type="EMBL" id="CADIKB010000062">
    <property type="protein sequence ID" value="CAB3739759.1"/>
    <property type="molecule type" value="Genomic_DNA"/>
</dbReference>
<accession>A0A6J5CLN8</accession>
<evidence type="ECO:0000313" key="1">
    <source>
        <dbReference type="EMBL" id="CAB3739759.1"/>
    </source>
</evidence>
<evidence type="ECO:0000313" key="2">
    <source>
        <dbReference type="Proteomes" id="UP000494249"/>
    </source>
</evidence>
<sequence length="46" mass="5395">MRLADFISQDMELILAQWEAFAGTLLPATCNRLDYGIMRNRFCRRS</sequence>
<name>A0A6J5CLN8_9BURK</name>
<protein>
    <submittedName>
        <fullName evidence="1">Uncharacterized protein</fullName>
    </submittedName>
</protein>